<feature type="domain" description="HTH araC/xylS-type" evidence="4">
    <location>
        <begin position="180"/>
        <end position="278"/>
    </location>
</feature>
<keyword evidence="6" id="KW-1185">Reference proteome</keyword>
<dbReference type="InterPro" id="IPR020449">
    <property type="entry name" value="Tscrpt_reg_AraC-type_HTH"/>
</dbReference>
<evidence type="ECO:0000256" key="3">
    <source>
        <dbReference type="ARBA" id="ARBA00023163"/>
    </source>
</evidence>
<comment type="caution">
    <text evidence="5">The sequence shown here is derived from an EMBL/GenBank/DDBJ whole genome shotgun (WGS) entry which is preliminary data.</text>
</comment>
<dbReference type="RefSeq" id="WP_157310024.1">
    <property type="nucleotide sequence ID" value="NZ_WRXN01000033.1"/>
</dbReference>
<keyword evidence="2" id="KW-0238">DNA-binding</keyword>
<evidence type="ECO:0000259" key="4">
    <source>
        <dbReference type="PROSITE" id="PS01124"/>
    </source>
</evidence>
<gene>
    <name evidence="5" type="ORF">GO493_30455</name>
</gene>
<dbReference type="PROSITE" id="PS00041">
    <property type="entry name" value="HTH_ARAC_FAMILY_1"/>
    <property type="match status" value="1"/>
</dbReference>
<dbReference type="EMBL" id="WRXN01000033">
    <property type="protein sequence ID" value="MVT12610.1"/>
    <property type="molecule type" value="Genomic_DNA"/>
</dbReference>
<evidence type="ECO:0000313" key="6">
    <source>
        <dbReference type="Proteomes" id="UP000461730"/>
    </source>
</evidence>
<keyword evidence="3" id="KW-0804">Transcription</keyword>
<dbReference type="InterPro" id="IPR050204">
    <property type="entry name" value="AraC_XylS_family_regulators"/>
</dbReference>
<protein>
    <submittedName>
        <fullName evidence="5">Helix-turn-helix domain-containing protein</fullName>
    </submittedName>
</protein>
<dbReference type="SMART" id="SM00342">
    <property type="entry name" value="HTH_ARAC"/>
    <property type="match status" value="1"/>
</dbReference>
<dbReference type="PANTHER" id="PTHR46796:SF14">
    <property type="entry name" value="TRANSCRIPTIONAL REGULATORY PROTEIN"/>
    <property type="match status" value="1"/>
</dbReference>
<dbReference type="InterPro" id="IPR018062">
    <property type="entry name" value="HTH_AraC-typ_CS"/>
</dbReference>
<evidence type="ECO:0000256" key="2">
    <source>
        <dbReference type="ARBA" id="ARBA00023125"/>
    </source>
</evidence>
<organism evidence="5 6">
    <name type="scientific">Chitinophaga tropicalis</name>
    <dbReference type="NCBI Taxonomy" id="2683588"/>
    <lineage>
        <taxon>Bacteria</taxon>
        <taxon>Pseudomonadati</taxon>
        <taxon>Bacteroidota</taxon>
        <taxon>Chitinophagia</taxon>
        <taxon>Chitinophagales</taxon>
        <taxon>Chitinophagaceae</taxon>
        <taxon>Chitinophaga</taxon>
    </lineage>
</organism>
<reference evidence="5 6" key="1">
    <citation type="submission" date="2019-12" db="EMBL/GenBank/DDBJ databases">
        <title>Chitinophaga sp. strain ysch24 (GDMCC 1.1355), whole genome shotgun sequence.</title>
        <authorList>
            <person name="Zhang X."/>
        </authorList>
    </citation>
    <scope>NUCLEOTIDE SEQUENCE [LARGE SCALE GENOMIC DNA]</scope>
    <source>
        <strain evidence="6">ysch24</strain>
    </source>
</reference>
<accession>A0A7K1UEB4</accession>
<proteinExistence type="predicted"/>
<dbReference type="InterPro" id="IPR018060">
    <property type="entry name" value="HTH_AraC"/>
</dbReference>
<dbReference type="SUPFAM" id="SSF46689">
    <property type="entry name" value="Homeodomain-like"/>
    <property type="match status" value="2"/>
</dbReference>
<dbReference type="GO" id="GO:0043565">
    <property type="term" value="F:sequence-specific DNA binding"/>
    <property type="evidence" value="ECO:0007669"/>
    <property type="project" value="InterPro"/>
</dbReference>
<dbReference type="InterPro" id="IPR009057">
    <property type="entry name" value="Homeodomain-like_sf"/>
</dbReference>
<dbReference type="Proteomes" id="UP000461730">
    <property type="component" value="Unassembled WGS sequence"/>
</dbReference>
<dbReference type="Pfam" id="PF12833">
    <property type="entry name" value="HTH_18"/>
    <property type="match status" value="1"/>
</dbReference>
<keyword evidence="1" id="KW-0805">Transcription regulation</keyword>
<evidence type="ECO:0000256" key="1">
    <source>
        <dbReference type="ARBA" id="ARBA00023015"/>
    </source>
</evidence>
<dbReference type="AlphaFoldDB" id="A0A7K1UEB4"/>
<dbReference type="Gene3D" id="1.10.10.60">
    <property type="entry name" value="Homeodomain-like"/>
    <property type="match status" value="2"/>
</dbReference>
<name>A0A7K1UEB4_9BACT</name>
<sequence length="283" mass="32854">MQADVQQLYHSPVCSVHNFLCRCHDCTVSAKEHATEFTIAYIRRGNFQFRVFRNDLDAYNGQFLVCKPGYEHRVGHAHALPDECTIFRFSDENAELLRAQSPEFRWFFDNPDIQSVLVKASPEMEYLHYTIFTALQKQHYPRLWIEQLMTDLFALVLSSEMKNMPALKARQKKNYLPLIETVKHYINENFMEDISLPQLAATGNMSMFHFNRLFRQLTGYSPYQYLLQVRLKEASIQLSYMGLPITSVAFSAGFNSLEHFSAAYKKQFGQAPSATRSKNSNFP</sequence>
<dbReference type="PROSITE" id="PS01124">
    <property type="entry name" value="HTH_ARAC_FAMILY_2"/>
    <property type="match status" value="1"/>
</dbReference>
<dbReference type="PRINTS" id="PR00032">
    <property type="entry name" value="HTHARAC"/>
</dbReference>
<evidence type="ECO:0000313" key="5">
    <source>
        <dbReference type="EMBL" id="MVT12610.1"/>
    </source>
</evidence>
<dbReference type="GO" id="GO:0003700">
    <property type="term" value="F:DNA-binding transcription factor activity"/>
    <property type="evidence" value="ECO:0007669"/>
    <property type="project" value="InterPro"/>
</dbReference>
<dbReference type="PANTHER" id="PTHR46796">
    <property type="entry name" value="HTH-TYPE TRANSCRIPTIONAL ACTIVATOR RHAS-RELATED"/>
    <property type="match status" value="1"/>
</dbReference>